<dbReference type="SMART" id="SM00449">
    <property type="entry name" value="SPRY"/>
    <property type="match status" value="1"/>
</dbReference>
<evidence type="ECO:0000259" key="20">
    <source>
        <dbReference type="PROSITE" id="PS50837"/>
    </source>
</evidence>
<keyword evidence="22" id="KW-1185">Reference proteome</keyword>
<keyword evidence="6" id="KW-0399">Innate immunity</keyword>
<dbReference type="GO" id="GO:0005524">
    <property type="term" value="F:ATP binding"/>
    <property type="evidence" value="ECO:0007669"/>
    <property type="project" value="UniProtKB-KW"/>
</dbReference>
<dbReference type="InterPro" id="IPR032675">
    <property type="entry name" value="LRR_dom_sf"/>
</dbReference>
<evidence type="ECO:0000256" key="1">
    <source>
        <dbReference type="ARBA" id="ARBA00004187"/>
    </source>
</evidence>
<dbReference type="Gene3D" id="3.80.10.10">
    <property type="entry name" value="Ribonuclease Inhibitor"/>
    <property type="match status" value="1"/>
</dbReference>
<dbReference type="InterPro" id="IPR001870">
    <property type="entry name" value="B30.2/SPRY"/>
</dbReference>
<dbReference type="SUPFAM" id="SSF52047">
    <property type="entry name" value="RNI-like"/>
    <property type="match status" value="1"/>
</dbReference>
<feature type="domain" description="NACHT" evidence="20">
    <location>
        <begin position="268"/>
        <end position="403"/>
    </location>
</feature>
<dbReference type="InterPro" id="IPR051261">
    <property type="entry name" value="NLR"/>
</dbReference>
<dbReference type="RefSeq" id="XP_039467263.1">
    <property type="nucleotide sequence ID" value="XM_039611329.1"/>
</dbReference>
<evidence type="ECO:0000256" key="11">
    <source>
        <dbReference type="ARBA" id="ARBA00022843"/>
    </source>
</evidence>
<feature type="compositionally biased region" description="Basic and acidic residues" evidence="17">
    <location>
        <begin position="11"/>
        <end position="31"/>
    </location>
</feature>
<dbReference type="GO" id="GO:0045087">
    <property type="term" value="P:innate immune response"/>
    <property type="evidence" value="ECO:0007669"/>
    <property type="project" value="UniProtKB-KW"/>
</dbReference>
<evidence type="ECO:0000256" key="10">
    <source>
        <dbReference type="ARBA" id="ARBA00022840"/>
    </source>
</evidence>
<dbReference type="FunFam" id="3.40.50.300:FF:000210">
    <property type="entry name" value="Si:dkey-16p6.1"/>
    <property type="match status" value="1"/>
</dbReference>
<feature type="domain" description="B30.2/SPRY" evidence="18">
    <location>
        <begin position="1026"/>
        <end position="1218"/>
    </location>
</feature>
<keyword evidence="13" id="KW-0472">Membrane</keyword>
<dbReference type="InterPro" id="IPR001611">
    <property type="entry name" value="Leu-rich_rpt"/>
</dbReference>
<dbReference type="SMART" id="SM00589">
    <property type="entry name" value="PRY"/>
    <property type="match status" value="1"/>
</dbReference>
<feature type="region of interest" description="Disordered" evidence="17">
    <location>
        <begin position="1"/>
        <end position="73"/>
    </location>
</feature>
<dbReference type="InterPro" id="IPR006574">
    <property type="entry name" value="PRY"/>
</dbReference>
<dbReference type="PROSITE" id="PS50209">
    <property type="entry name" value="CARD"/>
    <property type="match status" value="1"/>
</dbReference>
<dbReference type="Gene3D" id="2.60.120.920">
    <property type="match status" value="1"/>
</dbReference>
<evidence type="ECO:0000259" key="19">
    <source>
        <dbReference type="PROSITE" id="PS50209"/>
    </source>
</evidence>
<dbReference type="AlphaFoldDB" id="A0AAZ1X6K6"/>
<dbReference type="InterPro" id="IPR041075">
    <property type="entry name" value="NOD1/2_WH"/>
</dbReference>
<evidence type="ECO:0000256" key="7">
    <source>
        <dbReference type="ARBA" id="ARBA00022614"/>
    </source>
</evidence>
<dbReference type="Ensembl" id="ENSOABT00000083812.1">
    <property type="protein sequence ID" value="ENSOABP00000063636.1"/>
    <property type="gene ID" value="ENSOABG00000027031.1"/>
</dbReference>
<gene>
    <name evidence="21" type="primary">LOC116311400</name>
</gene>
<name>A0AAZ1X6K6_OREAU</name>
<dbReference type="GO" id="GO:0042981">
    <property type="term" value="P:regulation of apoptotic process"/>
    <property type="evidence" value="ECO:0007669"/>
    <property type="project" value="InterPro"/>
</dbReference>
<dbReference type="SMART" id="SM00368">
    <property type="entry name" value="LRR_RI"/>
    <property type="match status" value="5"/>
</dbReference>
<keyword evidence="15" id="KW-0449">Lipoprotein</keyword>
<dbReference type="InterPro" id="IPR029495">
    <property type="entry name" value="NACHT-assoc"/>
</dbReference>
<dbReference type="SUPFAM" id="SSF52540">
    <property type="entry name" value="P-loop containing nucleoside triphosphate hydrolases"/>
    <property type="match status" value="1"/>
</dbReference>
<keyword evidence="7" id="KW-0433">Leucine-rich repeat</keyword>
<proteinExistence type="inferred from homology"/>
<dbReference type="InterPro" id="IPR011029">
    <property type="entry name" value="DEATH-like_dom_sf"/>
</dbReference>
<dbReference type="Pfam" id="PF14484">
    <property type="entry name" value="FISNA"/>
    <property type="match status" value="1"/>
</dbReference>
<comment type="similarity">
    <text evidence="16">Belongs to the NOD1-NOD2 family.</text>
</comment>
<reference evidence="21" key="2">
    <citation type="submission" date="2025-08" db="UniProtKB">
        <authorList>
            <consortium name="Ensembl"/>
        </authorList>
    </citation>
    <scope>IDENTIFICATION</scope>
</reference>
<dbReference type="PROSITE" id="PS50188">
    <property type="entry name" value="B302_SPRY"/>
    <property type="match status" value="1"/>
</dbReference>
<dbReference type="SUPFAM" id="SSF49899">
    <property type="entry name" value="Concanavalin A-like lectins/glucanases"/>
    <property type="match status" value="1"/>
</dbReference>
<dbReference type="SMART" id="SM01288">
    <property type="entry name" value="FISNA"/>
    <property type="match status" value="1"/>
</dbReference>
<dbReference type="InterPro" id="IPR041267">
    <property type="entry name" value="NLRP_HD2"/>
</dbReference>
<evidence type="ECO:0000256" key="6">
    <source>
        <dbReference type="ARBA" id="ARBA00022588"/>
    </source>
</evidence>
<keyword evidence="10" id="KW-0067">ATP-binding</keyword>
<dbReference type="InterPro" id="IPR043136">
    <property type="entry name" value="B30.2/SPRY_sf"/>
</dbReference>
<dbReference type="GO" id="GO:0016323">
    <property type="term" value="C:basolateral plasma membrane"/>
    <property type="evidence" value="ECO:0007669"/>
    <property type="project" value="UniProtKB-SubCell"/>
</dbReference>
<reference evidence="22" key="1">
    <citation type="submission" date="2020-03" db="EMBL/GenBank/DDBJ databases">
        <title>Evolution of repeat sequences and sex chromosomes of tilapia species revealed by chromosome-level genomes.</title>
        <authorList>
            <person name="Xu L."/>
            <person name="Tao W."/>
            <person name="Wang D."/>
            <person name="Zhou Q."/>
        </authorList>
    </citation>
    <scope>NUCLEOTIDE SEQUENCE [LARGE SCALE GENOMIC DNA]</scope>
    <source>
        <strain evidence="22">Israel</strain>
    </source>
</reference>
<dbReference type="PROSITE" id="PS50837">
    <property type="entry name" value="NACHT"/>
    <property type="match status" value="1"/>
</dbReference>
<dbReference type="Pfam" id="PF13765">
    <property type="entry name" value="PRY"/>
    <property type="match status" value="1"/>
</dbReference>
<evidence type="ECO:0000256" key="4">
    <source>
        <dbReference type="ARBA" id="ARBA00022475"/>
    </source>
</evidence>
<dbReference type="Proteomes" id="UP000472276">
    <property type="component" value="Unassembled WGS sequence"/>
</dbReference>
<organism evidence="21 22">
    <name type="scientific">Oreochromis aureus</name>
    <name type="common">Israeli tilapia</name>
    <name type="synonym">Chromis aureus</name>
    <dbReference type="NCBI Taxonomy" id="47969"/>
    <lineage>
        <taxon>Eukaryota</taxon>
        <taxon>Metazoa</taxon>
        <taxon>Chordata</taxon>
        <taxon>Craniata</taxon>
        <taxon>Vertebrata</taxon>
        <taxon>Euteleostomi</taxon>
        <taxon>Actinopterygii</taxon>
        <taxon>Neopterygii</taxon>
        <taxon>Teleostei</taxon>
        <taxon>Neoteleostei</taxon>
        <taxon>Acanthomorphata</taxon>
        <taxon>Ovalentaria</taxon>
        <taxon>Cichlomorphae</taxon>
        <taxon>Cichliformes</taxon>
        <taxon>Cichlidae</taxon>
        <taxon>African cichlids</taxon>
        <taxon>Pseudocrenilabrinae</taxon>
        <taxon>Oreochromini</taxon>
        <taxon>Oreochromis</taxon>
    </lineage>
</organism>
<dbReference type="InterPro" id="IPR003877">
    <property type="entry name" value="SPRY_dom"/>
</dbReference>
<dbReference type="Pfam" id="PF00622">
    <property type="entry name" value="SPRY"/>
    <property type="match status" value="1"/>
</dbReference>
<evidence type="ECO:0000256" key="8">
    <source>
        <dbReference type="ARBA" id="ARBA00022737"/>
    </source>
</evidence>
<dbReference type="GO" id="GO:0005737">
    <property type="term" value="C:cytoplasm"/>
    <property type="evidence" value="ECO:0007669"/>
    <property type="project" value="UniProtKB-SubCell"/>
</dbReference>
<sequence length="1221" mass="138840">MGSLWSAHCCAKKEENSREQDNISTAEKSEESALLPVGQQRRGNTVKETWEEPSCTHAQETSGKNDCSENSNDTAELSALSPCLSASAVTEKENADLVDKNRSKLIQSITLVMPIADELRQRGMIHPEIYNKIKAAGTSQDQMRELYNSLTTTEVKSAFYRILKEIEPQTCETEDAIKEVIKKNKEYLRQKCQWELEGTGRSRKDEKSLDKIYTELHIIQGESEHVNKQHEIWEIEDKARNQTVEGTKINSNDIFKHEEDDKEGKAIRTVMTKGIAGIGKTVSVKKFILDWADGKANQDLDFIFMFPFRELNLVQDDQISFENLVKTFHPELKTIAVVRALAERKVLFIFDGLDESQLQLKFKETTILDDATKVSSVDTLVTNLIRKHLLPSALVWITSRPGAVRRIPIKYVDQWTEVRGFDDPQKIEYFRKRVEDEAVAEKIIEHITMSRSLYIMCHIPIFCWIAVHVFEYLMRKMGNTKDENPKIPTTLTGMYTHFLLIQMTIANEKYGDQEEPDTAELFKSNEEFILKLGRLAFEQLEKGRIIFTAEDLKKYDIDITKAGVYCGLCTAIFKEESVFLTKKLYCFVHLTVQEYFAALFVYHSFANKKIDSESLKDFMLKGSDEELKSILETVPVDLPLNELIEIAIANSTPRTTGELDMFLRFLIGLSLQSTQDLLQGLIQQTEEHSANIEEIRSSLLEIDLLDCSAERCLNLVHCLTELKDSSLHDSVRKYLKPNCFPESPLSPVECSALADLILMSNTPLDEFNLKKYRPSGRGIFRLLPAVRNCRKARISGLDLCVWEYKTIVSALRMPRSVLTELHLVNNTFYSRDDEGAEILIDGLRNCQCKLKTLSLSGRGLSETQCENLASAIKSIISNLKELELSDNILRDSLFSVLSTGLGCTNLENLRLNRNCRIAEICEKLVTAFTSSTCYLKEVELSYTDLKDSEMESLSDGLKNTNCRLEALSLSHNKLTEKGCETLASVLSFRASHLKDLDLSYNDLQDSGVIALCNALTKPHCGLKTLSVDHNEECWVDLKLLRQYACDLTLDPNTADVNIILTKENKMAEYVPEKQPYPDHPDRFALDQVLCEEGLTGRHYWEVECLRADVGVAYKSIDRVGDSSSEFSFGKNEKSWCWMNDGVFSHNNTCLTFLKSTPLRCTIGMYLDWPAGVLSFFEVSADTVTHLYTVHTTFTEPLHPGFYLDQSGSIYLCKQRKGENFR</sequence>
<dbReference type="Pfam" id="PF17779">
    <property type="entry name" value="WHD_NOD2"/>
    <property type="match status" value="1"/>
</dbReference>
<keyword evidence="12" id="KW-0391">Immunity</keyword>
<dbReference type="GeneID" id="116311400"/>
<evidence type="ECO:0000259" key="18">
    <source>
        <dbReference type="PROSITE" id="PS50188"/>
    </source>
</evidence>
<reference evidence="21" key="3">
    <citation type="submission" date="2025-09" db="UniProtKB">
        <authorList>
            <consortium name="Ensembl"/>
        </authorList>
    </citation>
    <scope>IDENTIFICATION</scope>
</reference>
<evidence type="ECO:0000256" key="17">
    <source>
        <dbReference type="SAM" id="MobiDB-lite"/>
    </source>
</evidence>
<feature type="compositionally biased region" description="Polar residues" evidence="17">
    <location>
        <begin position="56"/>
        <end position="73"/>
    </location>
</feature>
<dbReference type="InterPro" id="IPR013320">
    <property type="entry name" value="ConA-like_dom_sf"/>
</dbReference>
<evidence type="ECO:0000256" key="5">
    <source>
        <dbReference type="ARBA" id="ARBA00022490"/>
    </source>
</evidence>
<dbReference type="SUPFAM" id="SSF47986">
    <property type="entry name" value="DEATH domain"/>
    <property type="match status" value="1"/>
</dbReference>
<protein>
    <submittedName>
        <fullName evidence="21">Uncharacterized protein</fullName>
    </submittedName>
</protein>
<evidence type="ECO:0000256" key="15">
    <source>
        <dbReference type="ARBA" id="ARBA00023288"/>
    </source>
</evidence>
<dbReference type="Pfam" id="PF05729">
    <property type="entry name" value="NACHT"/>
    <property type="match status" value="1"/>
</dbReference>
<evidence type="ECO:0000313" key="21">
    <source>
        <dbReference type="Ensembl" id="ENSOABP00000063636.1"/>
    </source>
</evidence>
<keyword evidence="8" id="KW-0677">Repeat</keyword>
<keyword evidence="11" id="KW-0832">Ubl conjugation</keyword>
<keyword evidence="14" id="KW-0564">Palmitate</keyword>
<dbReference type="Gene3D" id="3.40.50.300">
    <property type="entry name" value="P-loop containing nucleotide triphosphate hydrolases"/>
    <property type="match status" value="1"/>
</dbReference>
<dbReference type="Pfam" id="PF00619">
    <property type="entry name" value="CARD"/>
    <property type="match status" value="1"/>
</dbReference>
<comment type="subcellular location">
    <subcellularLocation>
        <location evidence="1">Basolateral cell membrane</location>
    </subcellularLocation>
    <subcellularLocation>
        <location evidence="2">Cell membrane</location>
        <topology evidence="2">Lipid-anchor</topology>
    </subcellularLocation>
    <subcellularLocation>
        <location evidence="3">Cytoplasm</location>
    </subcellularLocation>
</comment>
<evidence type="ECO:0000256" key="12">
    <source>
        <dbReference type="ARBA" id="ARBA00022859"/>
    </source>
</evidence>
<evidence type="ECO:0000256" key="9">
    <source>
        <dbReference type="ARBA" id="ARBA00022741"/>
    </source>
</evidence>
<dbReference type="InterPro" id="IPR007111">
    <property type="entry name" value="NACHT_NTPase"/>
</dbReference>
<dbReference type="InterPro" id="IPR003879">
    <property type="entry name" value="Butyrophylin_SPRY"/>
</dbReference>
<feature type="domain" description="CARD" evidence="19">
    <location>
        <begin position="90"/>
        <end position="150"/>
    </location>
</feature>
<dbReference type="InterPro" id="IPR001315">
    <property type="entry name" value="CARD"/>
</dbReference>
<dbReference type="Pfam" id="PF17776">
    <property type="entry name" value="NLRC4_HD2"/>
    <property type="match status" value="1"/>
</dbReference>
<dbReference type="InterPro" id="IPR027417">
    <property type="entry name" value="P-loop_NTPase"/>
</dbReference>
<dbReference type="Pfam" id="PF13516">
    <property type="entry name" value="LRR_6"/>
    <property type="match status" value="2"/>
</dbReference>
<evidence type="ECO:0000256" key="2">
    <source>
        <dbReference type="ARBA" id="ARBA00004193"/>
    </source>
</evidence>
<dbReference type="Gene3D" id="1.10.533.10">
    <property type="entry name" value="Death Domain, Fas"/>
    <property type="match status" value="1"/>
</dbReference>
<evidence type="ECO:0000256" key="13">
    <source>
        <dbReference type="ARBA" id="ARBA00023136"/>
    </source>
</evidence>
<evidence type="ECO:0000256" key="3">
    <source>
        <dbReference type="ARBA" id="ARBA00004496"/>
    </source>
</evidence>
<evidence type="ECO:0000256" key="16">
    <source>
        <dbReference type="ARBA" id="ARBA00038296"/>
    </source>
</evidence>
<evidence type="ECO:0000313" key="22">
    <source>
        <dbReference type="Proteomes" id="UP000472276"/>
    </source>
</evidence>
<keyword evidence="9" id="KW-0547">Nucleotide-binding</keyword>
<dbReference type="CDD" id="cd16040">
    <property type="entry name" value="SPRY_PRY_SNTX"/>
    <property type="match status" value="1"/>
</dbReference>
<keyword evidence="5" id="KW-0963">Cytoplasm</keyword>
<keyword evidence="4" id="KW-1003">Cell membrane</keyword>
<dbReference type="PANTHER" id="PTHR24106">
    <property type="entry name" value="NACHT, LRR AND CARD DOMAINS-CONTAINING"/>
    <property type="match status" value="1"/>
</dbReference>
<evidence type="ECO:0000256" key="14">
    <source>
        <dbReference type="ARBA" id="ARBA00023139"/>
    </source>
</evidence>
<accession>A0AAZ1X6K6</accession>
<dbReference type="PRINTS" id="PR01407">
    <property type="entry name" value="BUTYPHLNCDUF"/>
</dbReference>